<dbReference type="EMBL" id="FNFK01000001">
    <property type="protein sequence ID" value="SDJ59595.1"/>
    <property type="molecule type" value="Genomic_DNA"/>
</dbReference>
<sequence>MEMWMIAVLLLILSAALFIYSLIKKEEKDAAYRELETFSLAVTKTVYDLNQRIHTLESQLNINLEEEEKSSQMTRLMKDNTITLFTKGVATREIARQLDLSQNSVQEVINDYITEGINA</sequence>
<proteinExistence type="predicted"/>
<keyword evidence="2" id="KW-1185">Reference proteome</keyword>
<evidence type="ECO:0000313" key="1">
    <source>
        <dbReference type="EMBL" id="SDJ59595.1"/>
    </source>
</evidence>
<dbReference type="STRING" id="426701.SAMN04488098_100111"/>
<protein>
    <submittedName>
        <fullName evidence="1">Uncharacterized protein</fullName>
    </submittedName>
</protein>
<dbReference type="AlphaFoldDB" id="A0A1G8V2K6"/>
<evidence type="ECO:0000313" key="2">
    <source>
        <dbReference type="Proteomes" id="UP000199433"/>
    </source>
</evidence>
<dbReference type="Proteomes" id="UP000199433">
    <property type="component" value="Unassembled WGS sequence"/>
</dbReference>
<accession>A0A1G8V2K6</accession>
<reference evidence="2" key="1">
    <citation type="submission" date="2016-10" db="EMBL/GenBank/DDBJ databases">
        <authorList>
            <person name="Varghese N."/>
            <person name="Submissions S."/>
        </authorList>
    </citation>
    <scope>NUCLEOTIDE SEQUENCE [LARGE SCALE GENOMIC DNA]</scope>
    <source>
        <strain evidence="2">DSM 19181</strain>
    </source>
</reference>
<name>A0A1G8V2K6_9LACT</name>
<gene>
    <name evidence="1" type="ORF">SAMN04488098_100111</name>
</gene>
<dbReference type="OrthoDB" id="2166966at2"/>
<organism evidence="1 2">
    <name type="scientific">Alkalibacterium thalassium</name>
    <dbReference type="NCBI Taxonomy" id="426701"/>
    <lineage>
        <taxon>Bacteria</taxon>
        <taxon>Bacillati</taxon>
        <taxon>Bacillota</taxon>
        <taxon>Bacilli</taxon>
        <taxon>Lactobacillales</taxon>
        <taxon>Carnobacteriaceae</taxon>
        <taxon>Alkalibacterium</taxon>
    </lineage>
</organism>
<dbReference type="RefSeq" id="WP_091263941.1">
    <property type="nucleotide sequence ID" value="NZ_FNFK01000001.1"/>
</dbReference>